<accession>A0ABX7EHX0</accession>
<proteinExistence type="predicted"/>
<organism evidence="1 2">
    <name type="scientific">Streptomyces koyangensis</name>
    <dbReference type="NCBI Taxonomy" id="188770"/>
    <lineage>
        <taxon>Bacteria</taxon>
        <taxon>Bacillati</taxon>
        <taxon>Actinomycetota</taxon>
        <taxon>Actinomycetes</taxon>
        <taxon>Kitasatosporales</taxon>
        <taxon>Streptomycetaceae</taxon>
        <taxon>Streptomyces</taxon>
        <taxon>Streptomyces aurantiacus group</taxon>
    </lineage>
</organism>
<evidence type="ECO:0000313" key="1">
    <source>
        <dbReference type="EMBL" id="QRF04258.1"/>
    </source>
</evidence>
<dbReference type="Proteomes" id="UP000596311">
    <property type="component" value="Chromosome"/>
</dbReference>
<name>A0ABX7EHX0_9ACTN</name>
<keyword evidence="2" id="KW-1185">Reference proteome</keyword>
<sequence length="301" mass="33790">MAIWQPEEGETLLYRSRVSFATGEAMRVRGMRWFRDTERRDIQGDLEGWPDGPSYEVRTLRAALGRQAPRVALMTLGVAVMVVLSAAGGNVSGGSGGGQDKPDDRAEEVEDYPVMRAAPETVARSLPWQLDPGRSNLKRYKTHLVVTDRRMLILGLPYKEKNRASVKDEVLWEAPRDVVDRVEPKDFKTGWDVKIHFRDGSWVRWTVADRLRLLRYLDVSRALVAADSLSPVQRRRVEEFVAGQPDGAGPPIITRSTCGCLQVSVCSPTEVDGFFGSRTSDFLMNAQGEEQKTPHPDDYEE</sequence>
<dbReference type="RefSeq" id="WP_203215476.1">
    <property type="nucleotide sequence ID" value="NZ_CP049945.1"/>
</dbReference>
<gene>
    <name evidence="1" type="ORF">G9U55_20160</name>
</gene>
<evidence type="ECO:0000313" key="2">
    <source>
        <dbReference type="Proteomes" id="UP000596311"/>
    </source>
</evidence>
<reference evidence="1 2" key="1">
    <citation type="submission" date="2020-03" db="EMBL/GenBank/DDBJ databases">
        <title>Genome mining and metabolic profiling illuminate the polycyclic tetramate macrolactams from Streptomyces koyangensis SCSIO 5802.</title>
        <authorList>
            <person name="Ding W."/>
        </authorList>
    </citation>
    <scope>NUCLEOTIDE SEQUENCE [LARGE SCALE GENOMIC DNA]</scope>
    <source>
        <strain evidence="1 2">SCSIO 5802</strain>
    </source>
</reference>
<protein>
    <submittedName>
        <fullName evidence="1">Uncharacterized protein</fullName>
    </submittedName>
</protein>
<dbReference type="EMBL" id="CP049945">
    <property type="protein sequence ID" value="QRF04258.1"/>
    <property type="molecule type" value="Genomic_DNA"/>
</dbReference>